<dbReference type="InterPro" id="IPR037165">
    <property type="entry name" value="AldOxase/xan_DH_Mopterin-bd_sf"/>
</dbReference>
<dbReference type="SMART" id="SM01008">
    <property type="entry name" value="Ald_Xan_dh_C"/>
    <property type="match status" value="1"/>
</dbReference>
<dbReference type="Gene3D" id="3.30.365.10">
    <property type="entry name" value="Aldehyde oxidase/xanthine dehydrogenase, molybdopterin binding domain"/>
    <property type="match status" value="4"/>
</dbReference>
<dbReference type="FunFam" id="3.30.365.10:FF:000001">
    <property type="entry name" value="Xanthine dehydrogenase oxidase"/>
    <property type="match status" value="1"/>
</dbReference>
<dbReference type="InterPro" id="IPR000674">
    <property type="entry name" value="Ald_Oxase/Xan_DH_a/b"/>
</dbReference>
<dbReference type="EMBL" id="JADEYC010000005">
    <property type="protein sequence ID" value="MBE9373309.1"/>
    <property type="molecule type" value="Genomic_DNA"/>
</dbReference>
<dbReference type="InterPro" id="IPR008274">
    <property type="entry name" value="AldOxase/xan_DH_MoCoBD1"/>
</dbReference>
<dbReference type="GO" id="GO:0005506">
    <property type="term" value="F:iron ion binding"/>
    <property type="evidence" value="ECO:0007669"/>
    <property type="project" value="InterPro"/>
</dbReference>
<dbReference type="Pfam" id="PF01315">
    <property type="entry name" value="Ald_Xan_dh_C"/>
    <property type="match status" value="1"/>
</dbReference>
<evidence type="ECO:0000256" key="2">
    <source>
        <dbReference type="ARBA" id="ARBA00023002"/>
    </source>
</evidence>
<dbReference type="Gene3D" id="3.90.1170.50">
    <property type="entry name" value="Aldehyde oxidase/xanthine dehydrogenase, a/b hammerhead"/>
    <property type="match status" value="1"/>
</dbReference>
<accession>A0A929B533</accession>
<dbReference type="Pfam" id="PF20256">
    <property type="entry name" value="MoCoBD_2"/>
    <property type="match status" value="1"/>
</dbReference>
<keyword evidence="2" id="KW-0560">Oxidoreductase</keyword>
<keyword evidence="6" id="KW-1185">Reference proteome</keyword>
<dbReference type="InterPro" id="IPR046867">
    <property type="entry name" value="AldOxase/xan_DH_MoCoBD2"/>
</dbReference>
<keyword evidence="1" id="KW-0500">Molybdenum</keyword>
<dbReference type="AlphaFoldDB" id="A0A929B533"/>
<evidence type="ECO:0000313" key="5">
    <source>
        <dbReference type="EMBL" id="MBE9373309.1"/>
    </source>
</evidence>
<organism evidence="5 6">
    <name type="scientific">Saccharopolyspora montiporae</name>
    <dbReference type="NCBI Taxonomy" id="2781240"/>
    <lineage>
        <taxon>Bacteria</taxon>
        <taxon>Bacillati</taxon>
        <taxon>Actinomycetota</taxon>
        <taxon>Actinomycetes</taxon>
        <taxon>Pseudonocardiales</taxon>
        <taxon>Pseudonocardiaceae</taxon>
        <taxon>Saccharopolyspora</taxon>
    </lineage>
</organism>
<dbReference type="SUPFAM" id="SSF54665">
    <property type="entry name" value="CO dehydrogenase molybdoprotein N-domain-like"/>
    <property type="match status" value="1"/>
</dbReference>
<feature type="domain" description="Aldehyde oxidase/xanthine dehydrogenase a/b hammerhead" evidence="4">
    <location>
        <begin position="26"/>
        <end position="140"/>
    </location>
</feature>
<comment type="cofactor">
    <cofactor evidence="3">
        <name>Mo-molybdopterin cytosine dinucleotide</name>
        <dbReference type="ChEBI" id="CHEBI:71308"/>
    </cofactor>
</comment>
<proteinExistence type="predicted"/>
<evidence type="ECO:0000256" key="1">
    <source>
        <dbReference type="ARBA" id="ARBA00022505"/>
    </source>
</evidence>
<dbReference type="PANTHER" id="PTHR11908:SF132">
    <property type="entry name" value="ALDEHYDE OXIDASE 1-RELATED"/>
    <property type="match status" value="1"/>
</dbReference>
<dbReference type="Proteomes" id="UP000598360">
    <property type="component" value="Unassembled WGS sequence"/>
</dbReference>
<protein>
    <submittedName>
        <fullName evidence="5">Xanthine dehydrogenase family protein</fullName>
    </submittedName>
</protein>
<evidence type="ECO:0000256" key="3">
    <source>
        <dbReference type="ARBA" id="ARBA00053029"/>
    </source>
</evidence>
<dbReference type="SUPFAM" id="SSF56003">
    <property type="entry name" value="Molybdenum cofactor-binding domain"/>
    <property type="match status" value="1"/>
</dbReference>
<dbReference type="InterPro" id="IPR036856">
    <property type="entry name" value="Ald_Oxase/Xan_DH_a/b_sf"/>
</dbReference>
<evidence type="ECO:0000259" key="4">
    <source>
        <dbReference type="SMART" id="SM01008"/>
    </source>
</evidence>
<dbReference type="InterPro" id="IPR016208">
    <property type="entry name" value="Ald_Oxase/xanthine_DH-like"/>
</dbReference>
<comment type="caution">
    <text evidence="5">The sequence shown here is derived from an EMBL/GenBank/DDBJ whole genome shotgun (WGS) entry which is preliminary data.</text>
</comment>
<dbReference type="PANTHER" id="PTHR11908">
    <property type="entry name" value="XANTHINE DEHYDROGENASE"/>
    <property type="match status" value="1"/>
</dbReference>
<dbReference type="GO" id="GO:0016491">
    <property type="term" value="F:oxidoreductase activity"/>
    <property type="evidence" value="ECO:0007669"/>
    <property type="project" value="UniProtKB-KW"/>
</dbReference>
<reference evidence="5" key="1">
    <citation type="submission" date="2020-10" db="EMBL/GenBank/DDBJ databases">
        <title>Diversity and distribution of actinomycetes associated with coral in the coast of Hainan.</title>
        <authorList>
            <person name="Li F."/>
        </authorList>
    </citation>
    <scope>NUCLEOTIDE SEQUENCE</scope>
    <source>
        <strain evidence="5">HNM0983</strain>
    </source>
</reference>
<dbReference type="RefSeq" id="WP_193926766.1">
    <property type="nucleotide sequence ID" value="NZ_JADEYC010000005.1"/>
</dbReference>
<sequence>MTALHPAAARYVSNRVPRVEDPRLLTGHGSFVDDVVRNGMLHVAFVRSPHARARITGIDAADARALDGVRAVFLAADLNPDVREQWYTLIGKDVPDTPRPPLAEGEVRFVGDPVAMVVATDRYVAEDAADLVAVDYDPLPPIADYLTALDTDELVHPDYPGNVAGELAGPPPEELAEVFDGAAHVESATIYQQSYAPVPMETRGLVAEWSAPDGELTLWASTQAPHEVRLFCSRLLGLPEHRVRVIVRDTGGGFGQKMMPLREDMCVMLAARKLPAPVKWIEDRRENLLSAGQSRHEHADVRMAFDDEGEILAAQVDYAQDVGAYPTPWPVQNAVAAGMLLPGPYRVGRATFACRSVFSNTSGRTAYRGPWQFESVAREVLLDRAARAMGIDPVELRRRTLLRADELPFVNPNGMPYSDVTPLETFEHALEILDYEDFRREQRRARAEGRYLGVGTCTYVEPTTTAMGPQATEGATIRVEPSGAVNVYLSGGSSGNSLETTAVQLTADALGADIADVHTIQGDTAVTPFGGGTGGSRSGSMIAGAVEATASQLRERIVAIAAHRMEAAAEDVVLDGSRAFVRGTSAGGLALSEIAETAYFGVESLPPGVPPGLEASARYRGESTIIWANATHVSVCEVDVATGAVRLLRHIVSEDCGPMINPDVVEGQIAGGTVQGIGGALYEHLAYDEEGTPVSTTFMDYLLPSSMEVPDIEYGHVETPGPGPGGYKGVGEGGAIGAPPAVINAVADALAPFGVEITTLPLTPAALVEAIERSEEDR</sequence>
<dbReference type="Pfam" id="PF02738">
    <property type="entry name" value="MoCoBD_1"/>
    <property type="match status" value="1"/>
</dbReference>
<name>A0A929B533_9PSEU</name>
<gene>
    <name evidence="5" type="ORF">IQ251_02505</name>
</gene>
<evidence type="ECO:0000313" key="6">
    <source>
        <dbReference type="Proteomes" id="UP000598360"/>
    </source>
</evidence>